<keyword evidence="4" id="KW-1185">Reference proteome</keyword>
<dbReference type="PANTHER" id="PTHR35394">
    <property type="entry name" value="DUF3176 DOMAIN-CONTAINING PROTEIN"/>
    <property type="match status" value="1"/>
</dbReference>
<accession>A0A9P5AXN9</accession>
<keyword evidence="2" id="KW-0812">Transmembrane</keyword>
<feature type="compositionally biased region" description="Polar residues" evidence="1">
    <location>
        <begin position="1"/>
        <end position="21"/>
    </location>
</feature>
<name>A0A9P5AXN9_9HYPO</name>
<evidence type="ECO:0000313" key="3">
    <source>
        <dbReference type="EMBL" id="KAF4477160.1"/>
    </source>
</evidence>
<feature type="transmembrane region" description="Helical" evidence="2">
    <location>
        <begin position="77"/>
        <end position="99"/>
    </location>
</feature>
<feature type="region of interest" description="Disordered" evidence="1">
    <location>
        <begin position="1"/>
        <end position="22"/>
    </location>
</feature>
<organism evidence="3 4">
    <name type="scientific">Fusarium agapanthi</name>
    <dbReference type="NCBI Taxonomy" id="1803897"/>
    <lineage>
        <taxon>Eukaryota</taxon>
        <taxon>Fungi</taxon>
        <taxon>Dikarya</taxon>
        <taxon>Ascomycota</taxon>
        <taxon>Pezizomycotina</taxon>
        <taxon>Sordariomycetes</taxon>
        <taxon>Hypocreomycetidae</taxon>
        <taxon>Hypocreales</taxon>
        <taxon>Nectriaceae</taxon>
        <taxon>Fusarium</taxon>
        <taxon>Fusarium fujikuroi species complex</taxon>
    </lineage>
</organism>
<proteinExistence type="predicted"/>
<dbReference type="InterPro" id="IPR021514">
    <property type="entry name" value="DUF3176"/>
</dbReference>
<dbReference type="Proteomes" id="UP000737391">
    <property type="component" value="Unassembled WGS sequence"/>
</dbReference>
<feature type="transmembrane region" description="Helical" evidence="2">
    <location>
        <begin position="34"/>
        <end position="57"/>
    </location>
</feature>
<dbReference type="EMBL" id="LUFC02001343">
    <property type="protein sequence ID" value="KAF4477160.1"/>
    <property type="molecule type" value="Genomic_DNA"/>
</dbReference>
<keyword evidence="2" id="KW-1133">Transmembrane helix</keyword>
<dbReference type="PANTHER" id="PTHR35394:SF5">
    <property type="entry name" value="DUF3176 DOMAIN-CONTAINING PROTEIN"/>
    <property type="match status" value="1"/>
</dbReference>
<evidence type="ECO:0000313" key="4">
    <source>
        <dbReference type="Proteomes" id="UP000737391"/>
    </source>
</evidence>
<sequence length="448" mass="50004">MSTNHQVDSNEDNGAQNSDNAASRRKSARDCIDLSWAFEFTLLLLAVAVFTGILLILKKYNDQELPDWENLGITLDALISILATVLWVITTFIAFQLLAQVKWDRISASFCPLPLLQLFENASRGVYGSVHLLPVVLLRQPVALGAAVVAILSLSIGSFTQQRQSVPNRSGSAIITIARIANDYRLMNLDPVLMRSGFQRASSLSIKTRTATIFRIGNVTWTRRVPSPEFINAARWSVANFSVLTTPQEKCDQCHVQQPCLIQGSLYSVETMSSEPGDVQTHTENWANQSIDEPAQYINVTIDDARGFLTLLRDTRNCNASDPRDKIFALLGLWKKAVEPDYTLSPQAVYTGLASTLVTNESWEVVAQLLDMATHGHSMPGLPSWVPDWSQKSQRSYQPEWKVSFHSRLFPKLRSNDDGKFWVHGQAGSLCILADEIDIMAPYLSREF</sequence>
<dbReference type="AlphaFoldDB" id="A0A9P5AXN9"/>
<dbReference type="OrthoDB" id="5087107at2759"/>
<gene>
    <name evidence="3" type="ORF">FAGAP_12496</name>
</gene>
<protein>
    <submittedName>
        <fullName evidence="3">Heterokaryon incompatibility het-6</fullName>
    </submittedName>
</protein>
<evidence type="ECO:0000256" key="2">
    <source>
        <dbReference type="SAM" id="Phobius"/>
    </source>
</evidence>
<keyword evidence="2" id="KW-0472">Membrane</keyword>
<comment type="caution">
    <text evidence="3">The sequence shown here is derived from an EMBL/GenBank/DDBJ whole genome shotgun (WGS) entry which is preliminary data.</text>
</comment>
<dbReference type="Pfam" id="PF11374">
    <property type="entry name" value="DUF3176"/>
    <property type="match status" value="1"/>
</dbReference>
<reference evidence="3" key="1">
    <citation type="submission" date="2020-01" db="EMBL/GenBank/DDBJ databases">
        <title>Identification and distribution of gene clusters putatively required for synthesis of sphingolipid metabolism inhibitors in phylogenetically diverse species of the filamentous fungus Fusarium.</title>
        <authorList>
            <person name="Kim H.-S."/>
            <person name="Busman M."/>
            <person name="Brown D.W."/>
            <person name="Divon H."/>
            <person name="Uhlig S."/>
            <person name="Proctor R.H."/>
        </authorList>
    </citation>
    <scope>NUCLEOTIDE SEQUENCE</scope>
    <source>
        <strain evidence="3">NRRL 31653</strain>
    </source>
</reference>
<evidence type="ECO:0000256" key="1">
    <source>
        <dbReference type="SAM" id="MobiDB-lite"/>
    </source>
</evidence>
<feature type="transmembrane region" description="Helical" evidence="2">
    <location>
        <begin position="142"/>
        <end position="160"/>
    </location>
</feature>